<evidence type="ECO:0000313" key="4">
    <source>
        <dbReference type="Proteomes" id="UP001164712"/>
    </source>
</evidence>
<keyword evidence="2" id="KW-1133">Transmembrane helix</keyword>
<reference evidence="3" key="1">
    <citation type="submission" date="2022-12" db="EMBL/GenBank/DDBJ databases">
        <title>Complete genome sequence of an Australian strain of Rouxiella badensis DAR84756 and resolution of the R. badensis DSM100043 and R. chamberiensis DSM28324 genomes.</title>
        <authorList>
            <person name="Paul S."/>
            <person name="Anderson P.J."/>
            <person name="Maynard G."/>
            <person name="Dyall-Smith M."/>
            <person name="Kudinha T."/>
        </authorList>
    </citation>
    <scope>NUCLEOTIDE SEQUENCE</scope>
    <source>
        <strain evidence="3">DSM 28324</strain>
    </source>
</reference>
<name>A0ABY7HPC8_9GAMM</name>
<sequence length="163" mass="18194">MKTHTTSRERGMTLIEIMLALGLIAMLSIWSLQGWREHQQKLQLEQQIQRLRIYLTGLQAQAYRHNQTRLLWIIDGPQGCVGSGEKPATCEMADNSAFRPSLPDISLRAFSEKIMGFYGIRNMAQAGHIIVSNSAGSVRVILSARGRLRLCSERSALSGIPLC</sequence>
<evidence type="ECO:0000256" key="2">
    <source>
        <dbReference type="SAM" id="Phobius"/>
    </source>
</evidence>
<evidence type="ECO:0000256" key="1">
    <source>
        <dbReference type="ARBA" id="ARBA00004167"/>
    </source>
</evidence>
<dbReference type="EMBL" id="CP114058">
    <property type="protein sequence ID" value="WAT01229.1"/>
    <property type="molecule type" value="Genomic_DNA"/>
</dbReference>
<dbReference type="NCBIfam" id="NF007800">
    <property type="entry name" value="PRK10506.1"/>
    <property type="match status" value="1"/>
</dbReference>
<dbReference type="SUPFAM" id="SSF54523">
    <property type="entry name" value="Pili subunits"/>
    <property type="match status" value="1"/>
</dbReference>
<evidence type="ECO:0000313" key="3">
    <source>
        <dbReference type="EMBL" id="WAT01229.1"/>
    </source>
</evidence>
<accession>A0ABY7HPC8</accession>
<keyword evidence="2" id="KW-0812">Transmembrane</keyword>
<dbReference type="Proteomes" id="UP001164712">
    <property type="component" value="Chromosome"/>
</dbReference>
<dbReference type="NCBIfam" id="TIGR02532">
    <property type="entry name" value="IV_pilin_GFxxxE"/>
    <property type="match status" value="1"/>
</dbReference>
<organism evidence="3 4">
    <name type="scientific">Rouxiella chamberiensis</name>
    <dbReference type="NCBI Taxonomy" id="1513468"/>
    <lineage>
        <taxon>Bacteria</taxon>
        <taxon>Pseudomonadati</taxon>
        <taxon>Pseudomonadota</taxon>
        <taxon>Gammaproteobacteria</taxon>
        <taxon>Enterobacterales</taxon>
        <taxon>Yersiniaceae</taxon>
        <taxon>Rouxiella</taxon>
    </lineage>
</organism>
<proteinExistence type="predicted"/>
<protein>
    <submittedName>
        <fullName evidence="3">Prepilin peptidase-dependent protein</fullName>
    </submittedName>
</protein>
<dbReference type="InterPro" id="IPR012902">
    <property type="entry name" value="N_methyl_site"/>
</dbReference>
<dbReference type="Pfam" id="PF07963">
    <property type="entry name" value="N_methyl"/>
    <property type="match status" value="1"/>
</dbReference>
<keyword evidence="2" id="KW-0472">Membrane</keyword>
<comment type="subcellular location">
    <subcellularLocation>
        <location evidence="1">Membrane</location>
        <topology evidence="1">Single-pass membrane protein</topology>
    </subcellularLocation>
</comment>
<gene>
    <name evidence="3" type="ORF">O1V66_21365</name>
</gene>
<dbReference type="RefSeq" id="WP_072045122.1">
    <property type="nucleotide sequence ID" value="NZ_CP114058.1"/>
</dbReference>
<keyword evidence="4" id="KW-1185">Reference proteome</keyword>
<feature type="transmembrane region" description="Helical" evidence="2">
    <location>
        <begin position="12"/>
        <end position="32"/>
    </location>
</feature>
<dbReference type="InterPro" id="IPR045584">
    <property type="entry name" value="Pilin-like"/>
</dbReference>